<accession>A0A922T9D0</accession>
<proteinExistence type="predicted"/>
<reference evidence="1 2" key="1">
    <citation type="submission" date="2014-06" db="EMBL/GenBank/DDBJ databases">
        <title>Rhizobium pelagicum/R2-400B4.</title>
        <authorList>
            <person name="Kimes N.E."/>
            <person name="Lopez-Perez M."/>
        </authorList>
    </citation>
    <scope>NUCLEOTIDE SEQUENCE [LARGE SCALE GENOMIC DNA]</scope>
    <source>
        <strain evidence="1 2">R2-400B4</strain>
    </source>
</reference>
<dbReference type="RefSeq" id="WP_037169915.1">
    <property type="nucleotide sequence ID" value="NZ_CAJXID010000055.1"/>
</dbReference>
<dbReference type="EMBL" id="JOKJ01000054">
    <property type="protein sequence ID" value="KEQ02412.1"/>
    <property type="molecule type" value="Genomic_DNA"/>
</dbReference>
<keyword evidence="2" id="KW-1185">Reference proteome</keyword>
<organism evidence="1 2">
    <name type="scientific">Pseudorhizobium pelagicum</name>
    <dbReference type="NCBI Taxonomy" id="1509405"/>
    <lineage>
        <taxon>Bacteria</taxon>
        <taxon>Pseudomonadati</taxon>
        <taxon>Pseudomonadota</taxon>
        <taxon>Alphaproteobacteria</taxon>
        <taxon>Hyphomicrobiales</taxon>
        <taxon>Rhizobiaceae</taxon>
        <taxon>Rhizobium/Agrobacterium group</taxon>
        <taxon>Pseudorhizobium</taxon>
    </lineage>
</organism>
<protein>
    <submittedName>
        <fullName evidence="1">Uncharacterized protein</fullName>
    </submittedName>
</protein>
<dbReference type="OrthoDB" id="8398417at2"/>
<name>A0A922T9D0_9HYPH</name>
<dbReference type="Proteomes" id="UP000052167">
    <property type="component" value="Unassembled WGS sequence"/>
</dbReference>
<gene>
    <name evidence="1" type="ORF">GV68_22065</name>
</gene>
<sequence length="65" mass="7113">MQPLQIFFTALHWLPAPDGPCLLRDDPLGHPQVAAMTARQLADLPLPRPERTAAAEDTPELARCA</sequence>
<comment type="caution">
    <text evidence="1">The sequence shown here is derived from an EMBL/GenBank/DDBJ whole genome shotgun (WGS) entry which is preliminary data.</text>
</comment>
<evidence type="ECO:0000313" key="1">
    <source>
        <dbReference type="EMBL" id="KEQ02412.1"/>
    </source>
</evidence>
<evidence type="ECO:0000313" key="2">
    <source>
        <dbReference type="Proteomes" id="UP000052167"/>
    </source>
</evidence>
<dbReference type="AlphaFoldDB" id="A0A922T9D0"/>